<evidence type="ECO:0000313" key="2">
    <source>
        <dbReference type="EMBL" id="MBI1493567.1"/>
    </source>
</evidence>
<organism evidence="2 3">
    <name type="scientific">Halocynthiibacter styelae</name>
    <dbReference type="NCBI Taxonomy" id="2761955"/>
    <lineage>
        <taxon>Bacteria</taxon>
        <taxon>Pseudomonadati</taxon>
        <taxon>Pseudomonadota</taxon>
        <taxon>Alphaproteobacteria</taxon>
        <taxon>Rhodobacterales</taxon>
        <taxon>Paracoccaceae</taxon>
        <taxon>Halocynthiibacter</taxon>
    </lineage>
</organism>
<dbReference type="RefSeq" id="WP_228848406.1">
    <property type="nucleotide sequence ID" value="NZ_JADCKQ010000005.1"/>
</dbReference>
<proteinExistence type="predicted"/>
<dbReference type="InterPro" id="IPR036388">
    <property type="entry name" value="WH-like_DNA-bd_sf"/>
</dbReference>
<dbReference type="SMART" id="SM00347">
    <property type="entry name" value="HTH_MARR"/>
    <property type="match status" value="1"/>
</dbReference>
<dbReference type="PRINTS" id="PR00598">
    <property type="entry name" value="HTHMARR"/>
</dbReference>
<dbReference type="Pfam" id="PF12802">
    <property type="entry name" value="MarR_2"/>
    <property type="match status" value="1"/>
</dbReference>
<dbReference type="GO" id="GO:0006950">
    <property type="term" value="P:response to stress"/>
    <property type="evidence" value="ECO:0007669"/>
    <property type="project" value="TreeGrafter"/>
</dbReference>
<dbReference type="InterPro" id="IPR000835">
    <property type="entry name" value="HTH_MarR-typ"/>
</dbReference>
<sequence length="149" mass="16896">MVNPEPDSKSRLRLWLRLLKTSRGIEATLRERLRVEFNSTLPRFDVMAALMRHEDGLRMSELAGGLKVSNGNVTGIIERLVEDDMVERVAVKGDRRATKVRLTRGGKVHFEKLAEAHEAWIDELLSAFAPEDADYLSAQLQSVEDQTHD</sequence>
<protein>
    <submittedName>
        <fullName evidence="2">MarR family transcriptional regulator</fullName>
    </submittedName>
</protein>
<accession>A0A8J7LVW0</accession>
<keyword evidence="3" id="KW-1185">Reference proteome</keyword>
<dbReference type="Gene3D" id="1.10.10.10">
    <property type="entry name" value="Winged helix-like DNA-binding domain superfamily/Winged helix DNA-binding domain"/>
    <property type="match status" value="1"/>
</dbReference>
<dbReference type="PANTHER" id="PTHR33164">
    <property type="entry name" value="TRANSCRIPTIONAL REGULATOR, MARR FAMILY"/>
    <property type="match status" value="1"/>
</dbReference>
<feature type="domain" description="HTH marR-type" evidence="1">
    <location>
        <begin position="11"/>
        <end position="145"/>
    </location>
</feature>
<evidence type="ECO:0000259" key="1">
    <source>
        <dbReference type="PROSITE" id="PS50995"/>
    </source>
</evidence>
<reference evidence="2" key="1">
    <citation type="submission" date="2020-10" db="EMBL/GenBank/DDBJ databases">
        <title>Paenihalocynthiibacter styelae gen. nov., sp. nov., isolated from stalked sea squirt Styela clava.</title>
        <authorList>
            <person name="Kim Y.-O."/>
            <person name="Yoon J.-H."/>
        </authorList>
    </citation>
    <scope>NUCLEOTIDE SEQUENCE</scope>
    <source>
        <strain evidence="2">MYP1-1</strain>
    </source>
</reference>
<dbReference type="InterPro" id="IPR036390">
    <property type="entry name" value="WH_DNA-bd_sf"/>
</dbReference>
<name>A0A8J7LVW0_9RHOB</name>
<dbReference type="GO" id="GO:0003700">
    <property type="term" value="F:DNA-binding transcription factor activity"/>
    <property type="evidence" value="ECO:0007669"/>
    <property type="project" value="InterPro"/>
</dbReference>
<gene>
    <name evidence="2" type="ORF">H1D41_07985</name>
</gene>
<dbReference type="InterPro" id="IPR039422">
    <property type="entry name" value="MarR/SlyA-like"/>
</dbReference>
<dbReference type="PANTHER" id="PTHR33164:SF57">
    <property type="entry name" value="MARR-FAMILY TRANSCRIPTIONAL REGULATOR"/>
    <property type="match status" value="1"/>
</dbReference>
<comment type="caution">
    <text evidence="2">The sequence shown here is derived from an EMBL/GenBank/DDBJ whole genome shotgun (WGS) entry which is preliminary data.</text>
</comment>
<dbReference type="Proteomes" id="UP000640583">
    <property type="component" value="Unassembled WGS sequence"/>
</dbReference>
<evidence type="ECO:0000313" key="3">
    <source>
        <dbReference type="Proteomes" id="UP000640583"/>
    </source>
</evidence>
<dbReference type="EMBL" id="JADCKQ010000005">
    <property type="protein sequence ID" value="MBI1493567.1"/>
    <property type="molecule type" value="Genomic_DNA"/>
</dbReference>
<dbReference type="AlphaFoldDB" id="A0A8J7LVW0"/>
<dbReference type="SUPFAM" id="SSF46785">
    <property type="entry name" value="Winged helix' DNA-binding domain"/>
    <property type="match status" value="1"/>
</dbReference>
<dbReference type="PROSITE" id="PS50995">
    <property type="entry name" value="HTH_MARR_2"/>
    <property type="match status" value="1"/>
</dbReference>